<organism evidence="1 2">
    <name type="scientific">Paraburkholderia youngii</name>
    <dbReference type="NCBI Taxonomy" id="2782701"/>
    <lineage>
        <taxon>Bacteria</taxon>
        <taxon>Pseudomonadati</taxon>
        <taxon>Pseudomonadota</taxon>
        <taxon>Betaproteobacteria</taxon>
        <taxon>Burkholderiales</taxon>
        <taxon>Burkholderiaceae</taxon>
        <taxon>Paraburkholderia</taxon>
    </lineage>
</organism>
<protein>
    <recommendedName>
        <fullName evidence="3">Secreted protein</fullName>
    </recommendedName>
</protein>
<evidence type="ECO:0000313" key="1">
    <source>
        <dbReference type="EMBL" id="NVI07164.1"/>
    </source>
</evidence>
<evidence type="ECO:0000313" key="2">
    <source>
        <dbReference type="Proteomes" id="UP000821598"/>
    </source>
</evidence>
<gene>
    <name evidence="1" type="ORF">FSB64_26070</name>
</gene>
<dbReference type="EMBL" id="VOMC01000030">
    <property type="protein sequence ID" value="NVI07164.1"/>
    <property type="molecule type" value="Genomic_DNA"/>
</dbReference>
<reference evidence="1 2" key="1">
    <citation type="submission" date="2019-08" db="EMBL/GenBank/DDBJ databases">
        <title>Paraburkholderia simonii sp. nov. and P. youngii sp. nov. Brazilian and Mexican Mimosa-associated rhizobia.</title>
        <authorList>
            <person name="Mavima L."/>
            <person name="Beukes C.W."/>
            <person name="Palmer M."/>
            <person name="De Meyer S.E."/>
            <person name="James E.K."/>
            <person name="Maluk M."/>
            <person name="Avontuur J.R."/>
            <person name="Chan W.Y."/>
            <person name="Venter S.N."/>
            <person name="Steenkamp E.T."/>
        </authorList>
    </citation>
    <scope>NUCLEOTIDE SEQUENCE [LARGE SCALE GENOMIC DNA]</scope>
    <source>
        <strain evidence="1 2">JPY454</strain>
    </source>
</reference>
<comment type="caution">
    <text evidence="1">The sequence shown here is derived from an EMBL/GenBank/DDBJ whole genome shotgun (WGS) entry which is preliminary data.</text>
</comment>
<proteinExistence type="predicted"/>
<name>A0ABX2NRS8_9BURK</name>
<keyword evidence="2" id="KW-1185">Reference proteome</keyword>
<sequence length="71" mass="8098">MNRSLTRAWKSLKTSFGCFIVFPLVHKKCACFIAPVPRCGEWAVLVRAAASLPRPRERVWCAPRVQNVRTL</sequence>
<accession>A0ABX2NRS8</accession>
<dbReference type="Proteomes" id="UP000821598">
    <property type="component" value="Unassembled WGS sequence"/>
</dbReference>
<evidence type="ECO:0008006" key="3">
    <source>
        <dbReference type="Google" id="ProtNLM"/>
    </source>
</evidence>